<accession>A0A932A9P3</accession>
<dbReference type="InterPro" id="IPR046499">
    <property type="entry name" value="DUF6677"/>
</dbReference>
<protein>
    <recommendedName>
        <fullName evidence="2">DUF6677 domain-containing protein</fullName>
    </recommendedName>
</protein>
<feature type="transmembrane region" description="Helical" evidence="1">
    <location>
        <begin position="72"/>
        <end position="91"/>
    </location>
</feature>
<dbReference type="Pfam" id="PF20382">
    <property type="entry name" value="DUF6677"/>
    <property type="match status" value="1"/>
</dbReference>
<name>A0A932A9P3_9BACT</name>
<evidence type="ECO:0000313" key="4">
    <source>
        <dbReference type="Proteomes" id="UP000779809"/>
    </source>
</evidence>
<dbReference type="AlphaFoldDB" id="A0A932A9P3"/>
<dbReference type="Proteomes" id="UP000779809">
    <property type="component" value="Unassembled WGS sequence"/>
</dbReference>
<evidence type="ECO:0000259" key="2">
    <source>
        <dbReference type="Pfam" id="PF20382"/>
    </source>
</evidence>
<keyword evidence="1" id="KW-0812">Transmembrane</keyword>
<feature type="transmembrane region" description="Helical" evidence="1">
    <location>
        <begin position="41"/>
        <end position="60"/>
    </location>
</feature>
<evidence type="ECO:0000256" key="1">
    <source>
        <dbReference type="SAM" id="Phobius"/>
    </source>
</evidence>
<organism evidence="3 4">
    <name type="scientific">Candidatus Korobacter versatilis</name>
    <dbReference type="NCBI Taxonomy" id="658062"/>
    <lineage>
        <taxon>Bacteria</taxon>
        <taxon>Pseudomonadati</taxon>
        <taxon>Acidobacteriota</taxon>
        <taxon>Terriglobia</taxon>
        <taxon>Terriglobales</taxon>
        <taxon>Candidatus Korobacteraceae</taxon>
        <taxon>Candidatus Korobacter</taxon>
    </lineage>
</organism>
<feature type="domain" description="DUF6677" evidence="2">
    <location>
        <begin position="22"/>
        <end position="135"/>
    </location>
</feature>
<dbReference type="EMBL" id="JACPNR010000013">
    <property type="protein sequence ID" value="MBI2679234.1"/>
    <property type="molecule type" value="Genomic_DNA"/>
</dbReference>
<feature type="transmembrane region" description="Helical" evidence="1">
    <location>
        <begin position="12"/>
        <end position="29"/>
    </location>
</feature>
<evidence type="ECO:0000313" key="3">
    <source>
        <dbReference type="EMBL" id="MBI2679234.1"/>
    </source>
</evidence>
<gene>
    <name evidence="3" type="ORF">HYX28_10685</name>
</gene>
<comment type="caution">
    <text evidence="3">The sequence shown here is derived from an EMBL/GenBank/DDBJ whole genome shotgun (WGS) entry which is preliminary data.</text>
</comment>
<feature type="transmembrane region" description="Helical" evidence="1">
    <location>
        <begin position="111"/>
        <end position="132"/>
    </location>
</feature>
<sequence length="136" mass="14187">MPETIEHLADKHYPLTPMAIIAPIVGWLIPGAGHLIQKKWIRGALLMLSVGAMFSLGIAMQAKIYQGNTGDLLDILGFLGDAGGGALYLLARAQGWGAGAINTVTANYGTVFVIVAGLLNIVSAVDAHQIALGKKP</sequence>
<keyword evidence="1" id="KW-0472">Membrane</keyword>
<proteinExistence type="predicted"/>
<reference evidence="3" key="1">
    <citation type="submission" date="2020-07" db="EMBL/GenBank/DDBJ databases">
        <title>Huge and variable diversity of episymbiotic CPR bacteria and DPANN archaea in groundwater ecosystems.</title>
        <authorList>
            <person name="He C.Y."/>
            <person name="Keren R."/>
            <person name="Whittaker M."/>
            <person name="Farag I.F."/>
            <person name="Doudna J."/>
            <person name="Cate J.H.D."/>
            <person name="Banfield J.F."/>
        </authorList>
    </citation>
    <scope>NUCLEOTIDE SEQUENCE</scope>
    <source>
        <strain evidence="3">NC_groundwater_580_Pr5_B-0.1um_64_19</strain>
    </source>
</reference>
<keyword evidence="1" id="KW-1133">Transmembrane helix</keyword>